<evidence type="ECO:0000256" key="2">
    <source>
        <dbReference type="ARBA" id="ARBA00008061"/>
    </source>
</evidence>
<dbReference type="InterPro" id="IPR017853">
    <property type="entry name" value="GH"/>
</dbReference>
<proteinExistence type="inferred from homology"/>
<keyword evidence="5" id="KW-0378">Hydrolase</keyword>
<reference evidence="9" key="1">
    <citation type="submission" date="2025-08" db="UniProtKB">
        <authorList>
            <consortium name="RefSeq"/>
        </authorList>
    </citation>
    <scope>IDENTIFICATION</scope>
    <source>
        <tissue evidence="9">Whole organism</tissue>
    </source>
</reference>
<dbReference type="Gene3D" id="3.90.400.10">
    <property type="entry name" value="Oligo-1,6-glucosidase, Domain 2"/>
    <property type="match status" value="1"/>
</dbReference>
<dbReference type="FunFam" id="3.90.400.10:FF:000001">
    <property type="entry name" value="Maltase A3, isoform A"/>
    <property type="match status" value="1"/>
</dbReference>
<evidence type="ECO:0000256" key="6">
    <source>
        <dbReference type="SAM" id="MobiDB-lite"/>
    </source>
</evidence>
<evidence type="ECO:0000256" key="3">
    <source>
        <dbReference type="ARBA" id="ARBA00012741"/>
    </source>
</evidence>
<feature type="domain" description="Glycosyl hydrolase family 13 catalytic" evidence="7">
    <location>
        <begin position="51"/>
        <end position="448"/>
    </location>
</feature>
<dbReference type="OMA" id="DIRIHEW"/>
<dbReference type="KEGG" id="hazt:108665628"/>
<evidence type="ECO:0000256" key="1">
    <source>
        <dbReference type="ARBA" id="ARBA00001657"/>
    </source>
</evidence>
<evidence type="ECO:0000313" key="8">
    <source>
        <dbReference type="Proteomes" id="UP000694843"/>
    </source>
</evidence>
<dbReference type="EC" id="3.2.1.20" evidence="3"/>
<dbReference type="SMART" id="SM00642">
    <property type="entry name" value="Aamy"/>
    <property type="match status" value="1"/>
</dbReference>
<sequence>MSESKKTCTIRENSKSGPKTLEKRGIEALQSESKCNKKKKFEWWKRSVIYQVYPRSFRDTTKNGVGDIKGITSRLPYLSSLGIGVVWLSPIFASPMADFGYDISNFTAIDPIFGTMEDFDNLLQAAHDLGLKVVMDLVPNHSSDEHEWFQKSLAKEDPYTDYYVWSNASGFDEVGNPLPPNNWISVFGGPAWKWVEGRQQFYLHQFLEKQPDLNFRNPAVQTEMQNVIKFWIDKGLDGMRIDAIKHLVEVEDLSTDEPLSGDPNVQDPNEYGYLTHPYTTNQPETLDIMRQWRILLDQYPDSKLLMAEVTYSGEEIDLVMKYYGTEEEPIADFPFNFNFIDNFHNRSDVTGFSLKFTVTEWLDNMPAGKWPNWVLGNHDQTRIATRMGKDLVEALNMMTLLLPGTPVTYYGEEIGMEDTFVSFEDSQDPSGCIWGPDRYMEFSRDPERTPMQWDNSTLAGFTDGPSSWLPVNENYVTLNVAQQEAADQSCIKNYKQLTTLRKAEVFFSGELAFPVITNEIFSYVRF</sequence>
<dbReference type="PANTHER" id="PTHR10357:SF179">
    <property type="entry name" value="NEUTRAL AND BASIC AMINO ACID TRANSPORT PROTEIN RBAT"/>
    <property type="match status" value="1"/>
</dbReference>
<keyword evidence="5" id="KW-0326">Glycosidase</keyword>
<evidence type="ECO:0000256" key="4">
    <source>
        <dbReference type="ARBA" id="ARBA00023180"/>
    </source>
</evidence>
<dbReference type="Pfam" id="PF00128">
    <property type="entry name" value="Alpha-amylase"/>
    <property type="match status" value="1"/>
</dbReference>
<protein>
    <recommendedName>
        <fullName evidence="3">alpha-glucosidase</fullName>
        <ecNumber evidence="3">3.2.1.20</ecNumber>
    </recommendedName>
</protein>
<dbReference type="GeneID" id="108665628"/>
<feature type="non-terminal residue" evidence="9">
    <location>
        <position position="526"/>
    </location>
</feature>
<dbReference type="SUPFAM" id="SSF51445">
    <property type="entry name" value="(Trans)glycosidases"/>
    <property type="match status" value="1"/>
</dbReference>
<comment type="similarity">
    <text evidence="2">Belongs to the glycosyl hydrolase 13 family.</text>
</comment>
<dbReference type="CDD" id="cd11328">
    <property type="entry name" value="AmyAc_maltase"/>
    <property type="match status" value="1"/>
</dbReference>
<accession>A0A8B7N3S9</accession>
<evidence type="ECO:0000313" key="9">
    <source>
        <dbReference type="RefSeq" id="XP_018007894.2"/>
    </source>
</evidence>
<dbReference type="PANTHER" id="PTHR10357">
    <property type="entry name" value="ALPHA-AMYLASE FAMILY MEMBER"/>
    <property type="match status" value="1"/>
</dbReference>
<comment type="catalytic activity">
    <reaction evidence="1">
        <text>Hydrolysis of terminal, non-reducing (1-&gt;4)-linked alpha-D-glucose residues with release of alpha-D-glucose.</text>
        <dbReference type="EC" id="3.2.1.20"/>
    </reaction>
</comment>
<dbReference type="Gene3D" id="3.20.20.80">
    <property type="entry name" value="Glycosidases"/>
    <property type="match status" value="1"/>
</dbReference>
<gene>
    <name evidence="9" type="primary">LOC108665628</name>
</gene>
<dbReference type="GO" id="GO:0004558">
    <property type="term" value="F:alpha-1,4-glucosidase activity"/>
    <property type="evidence" value="ECO:0007669"/>
    <property type="project" value="UniProtKB-EC"/>
</dbReference>
<dbReference type="RefSeq" id="XP_018007894.2">
    <property type="nucleotide sequence ID" value="XM_018152405.2"/>
</dbReference>
<keyword evidence="8" id="KW-1185">Reference proteome</keyword>
<keyword evidence="4" id="KW-0325">Glycoprotein</keyword>
<dbReference type="OrthoDB" id="1740265at2759"/>
<dbReference type="GO" id="GO:0005975">
    <property type="term" value="P:carbohydrate metabolic process"/>
    <property type="evidence" value="ECO:0007669"/>
    <property type="project" value="InterPro"/>
</dbReference>
<evidence type="ECO:0000256" key="5">
    <source>
        <dbReference type="ARBA" id="ARBA00023295"/>
    </source>
</evidence>
<name>A0A8B7N3S9_HYAAZ</name>
<dbReference type="Proteomes" id="UP000694843">
    <property type="component" value="Unplaced"/>
</dbReference>
<dbReference type="AlphaFoldDB" id="A0A8B7N3S9"/>
<dbReference type="InterPro" id="IPR045857">
    <property type="entry name" value="O16G_dom_2"/>
</dbReference>
<evidence type="ECO:0000259" key="7">
    <source>
        <dbReference type="SMART" id="SM00642"/>
    </source>
</evidence>
<feature type="region of interest" description="Disordered" evidence="6">
    <location>
        <begin position="1"/>
        <end position="23"/>
    </location>
</feature>
<organism evidence="8 9">
    <name type="scientific">Hyalella azteca</name>
    <name type="common">Amphipod</name>
    <dbReference type="NCBI Taxonomy" id="294128"/>
    <lineage>
        <taxon>Eukaryota</taxon>
        <taxon>Metazoa</taxon>
        <taxon>Ecdysozoa</taxon>
        <taxon>Arthropoda</taxon>
        <taxon>Crustacea</taxon>
        <taxon>Multicrustacea</taxon>
        <taxon>Malacostraca</taxon>
        <taxon>Eumalacostraca</taxon>
        <taxon>Peracarida</taxon>
        <taxon>Amphipoda</taxon>
        <taxon>Senticaudata</taxon>
        <taxon>Talitrida</taxon>
        <taxon>Talitroidea</taxon>
        <taxon>Hyalellidae</taxon>
        <taxon>Hyalella</taxon>
    </lineage>
</organism>
<dbReference type="InterPro" id="IPR006047">
    <property type="entry name" value="GH13_cat_dom"/>
</dbReference>